<keyword evidence="1" id="KW-0732">Signal</keyword>
<dbReference type="RefSeq" id="WP_163146436.1">
    <property type="nucleotide sequence ID" value="NZ_CP044456.1"/>
</dbReference>
<organism evidence="2 3">
    <name type="scientific">Acinetobacter indicus</name>
    <dbReference type="NCBI Taxonomy" id="756892"/>
    <lineage>
        <taxon>Bacteria</taxon>
        <taxon>Pseudomonadati</taxon>
        <taxon>Pseudomonadota</taxon>
        <taxon>Gammaproteobacteria</taxon>
        <taxon>Moraxellales</taxon>
        <taxon>Moraxellaceae</taxon>
        <taxon>Acinetobacter</taxon>
    </lineage>
</organism>
<reference evidence="2 3" key="1">
    <citation type="submission" date="2019-09" db="EMBL/GenBank/DDBJ databases">
        <title>Non-baumannii Acinetobacter spp. carrying blaNDM-1 isolated in China.</title>
        <authorList>
            <person name="Cui C."/>
            <person name="Chen C."/>
            <person name="Sun J."/>
            <person name="Liu Y."/>
        </authorList>
    </citation>
    <scope>NUCLEOTIDE SEQUENCE [LARGE SCALE GENOMIC DNA]</scope>
    <source>
        <strain evidence="2 3">B18</strain>
        <plasmid evidence="3">pb18-1</plasmid>
    </source>
</reference>
<evidence type="ECO:0000256" key="1">
    <source>
        <dbReference type="SAM" id="SignalP"/>
    </source>
</evidence>
<dbReference type="Proteomes" id="UP000503440">
    <property type="component" value="Plasmid pB18-1"/>
</dbReference>
<name>A0A6C0Y6M0_9GAMM</name>
<proteinExistence type="predicted"/>
<evidence type="ECO:0000313" key="3">
    <source>
        <dbReference type="Proteomes" id="UP000503440"/>
    </source>
</evidence>
<feature type="chain" id="PRO_5025479646" evidence="1">
    <location>
        <begin position="25"/>
        <end position="271"/>
    </location>
</feature>
<geneLocation type="plasmid" evidence="3">
    <name>pb18-1</name>
</geneLocation>
<dbReference type="EMBL" id="CP044456">
    <property type="protein sequence ID" value="QIC71776.1"/>
    <property type="molecule type" value="Genomic_DNA"/>
</dbReference>
<feature type="signal peptide" evidence="1">
    <location>
        <begin position="1"/>
        <end position="24"/>
    </location>
</feature>
<accession>A0A6C0Y6M0</accession>
<protein>
    <submittedName>
        <fullName evidence="2">Uncharacterized protein</fullName>
    </submittedName>
</protein>
<gene>
    <name evidence="2" type="ORF">FSC09_15400</name>
</gene>
<dbReference type="AlphaFoldDB" id="A0A6C0Y6M0"/>
<keyword evidence="2" id="KW-0614">Plasmid</keyword>
<sequence>MKLKKLAIALGAAVALTTFTGAFKVSELSLNKGLSDNITIIQPELAGELSKHFLSNDIKDIYLNVRDLETKHIYDRLPQTYKYNINAYLHRTSLENALAGSPLKRGDEVEKISLLQIIEENNPSTENIRTNEDYLTVLRAMYQDVFDYHFAVALLEKKGNTVKATFTNFSQYKINAIRGNLRILDSENGNVIYDGQFKQRFALPISSDRMIKFSETVKIDNPHFANIPSERLVYQAKVQEVALDNGKYLNIQQIYDKQTEKQVVKPTRQHP</sequence>
<evidence type="ECO:0000313" key="2">
    <source>
        <dbReference type="EMBL" id="QIC71776.1"/>
    </source>
</evidence>